<keyword evidence="4 8" id="KW-0547">Nucleotide-binding</keyword>
<dbReference type="PRINTS" id="PR00301">
    <property type="entry name" value="HEATSHOCK70"/>
</dbReference>
<organism evidence="12 13">
    <name type="scientific">Paludisphaera borealis</name>
    <dbReference type="NCBI Taxonomy" id="1387353"/>
    <lineage>
        <taxon>Bacteria</taxon>
        <taxon>Pseudomonadati</taxon>
        <taxon>Planctomycetota</taxon>
        <taxon>Planctomycetia</taxon>
        <taxon>Isosphaerales</taxon>
        <taxon>Isosphaeraceae</taxon>
        <taxon>Paludisphaera</taxon>
    </lineage>
</organism>
<dbReference type="InterPro" id="IPR013126">
    <property type="entry name" value="Hsp_70_fam"/>
</dbReference>
<dbReference type="FunFam" id="3.30.420.40:FF:000004">
    <property type="entry name" value="Molecular chaperone DnaK"/>
    <property type="match status" value="1"/>
</dbReference>
<dbReference type="SUPFAM" id="SSF53067">
    <property type="entry name" value="Actin-like ATPase domain"/>
    <property type="match status" value="2"/>
</dbReference>
<dbReference type="FunFam" id="2.60.34.10:FF:000014">
    <property type="entry name" value="Chaperone protein DnaK HSP70"/>
    <property type="match status" value="1"/>
</dbReference>
<sequence length="644" mass="69151">MAEGEKIIGIDLGTTNSVVAVMEGGDVTVIPNQEGSRLTPSVVAFSSKGEILVGDPAKRQAITNPAGTIYSIKRFMGRRHEEVGSEEKMVPYKVVGGSSDFVKVHVNNKDYTPPEISALILRKLKEAAESYLGHKVRKAVITVPAYFNDSQRQATKDAGQIAGLEVARIINEPTAGALAYGLDRKKNEKIAVFDLGGGTFDISILDVADGVFEVLSTNGDTHLGGDDWDEALINFIADEFKKEQSIDLRKDAMALQRLKEAAEKAKKDLSFQSQADINLPFITADASGPKHLTMTISRAQFEKLTDSLFERCRGPVLKALEDAKLKPAQIDEIVMVGGSTRMPRVQQIVKDIFGKDLHKGVNPDEVVAVGAAIQGAVLTGDVKEVLLLDVTPLSLGLETKGGVMTVLVPRNTTIPTEKKESFTTAEDNQTAVTIKVFQGERPMASDNRSLGDFNLEGIPPARMGVPQIEVTFNIDANGLLNVTARDKGTGKEHTIRIESSGGLSKEEIERMNRDAESHAAEDKKRRELAEARNTAEQRVYQLEKLLEEHKDKLSDSDKTALSAAIAKVNEAKKGDDAAALNRAIDDLQRASQAMSEHLYAAAPGGPGAAPGAGPEVGASAAGAAAAGAEPKPDDVIDVEFEEKK</sequence>
<dbReference type="NCBIfam" id="NF003520">
    <property type="entry name" value="PRK05183.1"/>
    <property type="match status" value="1"/>
</dbReference>
<feature type="modified residue" description="Phosphothreonine; by autocatalysis" evidence="8">
    <location>
        <position position="199"/>
    </location>
</feature>
<comment type="induction">
    <text evidence="8">By stress conditions e.g. heat shock.</text>
</comment>
<dbReference type="Gene3D" id="2.60.34.10">
    <property type="entry name" value="Substrate Binding Domain Of DNAk, Chain A, domain 1"/>
    <property type="match status" value="1"/>
</dbReference>
<dbReference type="InterPro" id="IPR018181">
    <property type="entry name" value="Heat_shock_70_CS"/>
</dbReference>
<dbReference type="EMBL" id="CP019082">
    <property type="protein sequence ID" value="APW62622.1"/>
    <property type="molecule type" value="Genomic_DNA"/>
</dbReference>
<dbReference type="Gene3D" id="3.90.640.10">
    <property type="entry name" value="Actin, Chain A, domain 4"/>
    <property type="match status" value="1"/>
</dbReference>
<evidence type="ECO:0000256" key="10">
    <source>
        <dbReference type="SAM" id="Coils"/>
    </source>
</evidence>
<evidence type="ECO:0000256" key="5">
    <source>
        <dbReference type="ARBA" id="ARBA00022840"/>
    </source>
</evidence>
<feature type="coiled-coil region" evidence="10">
    <location>
        <begin position="248"/>
        <end position="275"/>
    </location>
</feature>
<proteinExistence type="evidence at transcript level"/>
<evidence type="ECO:0000256" key="3">
    <source>
        <dbReference type="ARBA" id="ARBA00022553"/>
    </source>
</evidence>
<dbReference type="Gene3D" id="1.20.1270.10">
    <property type="match status" value="1"/>
</dbReference>
<evidence type="ECO:0000256" key="11">
    <source>
        <dbReference type="SAM" id="MobiDB-lite"/>
    </source>
</evidence>
<dbReference type="Gene3D" id="3.30.420.40">
    <property type="match status" value="2"/>
</dbReference>
<evidence type="ECO:0000256" key="9">
    <source>
        <dbReference type="RuleBase" id="RU003322"/>
    </source>
</evidence>
<dbReference type="AlphaFoldDB" id="A0A1U7CUL7"/>
<dbReference type="InterPro" id="IPR029048">
    <property type="entry name" value="HSP70_C_sf"/>
</dbReference>
<dbReference type="NCBIfam" id="TIGR02350">
    <property type="entry name" value="prok_dnaK"/>
    <property type="match status" value="1"/>
</dbReference>
<keyword evidence="13" id="KW-1185">Reference proteome</keyword>
<keyword evidence="10" id="KW-0175">Coiled coil</keyword>
<evidence type="ECO:0000256" key="7">
    <source>
        <dbReference type="ARBA" id="ARBA00023186"/>
    </source>
</evidence>
<dbReference type="PROSITE" id="PS01036">
    <property type="entry name" value="HSP70_3"/>
    <property type="match status" value="1"/>
</dbReference>
<accession>A0A1U7CUL7</accession>
<dbReference type="GO" id="GO:0005524">
    <property type="term" value="F:ATP binding"/>
    <property type="evidence" value="ECO:0007669"/>
    <property type="project" value="UniProtKB-UniRule"/>
</dbReference>
<dbReference type="FunFam" id="1.20.1270.10:FF:000001">
    <property type="entry name" value="Molecular chaperone DnaK"/>
    <property type="match status" value="1"/>
</dbReference>
<evidence type="ECO:0000256" key="1">
    <source>
        <dbReference type="ARBA" id="ARBA00007381"/>
    </source>
</evidence>
<dbReference type="STRING" id="1387353.BSF38_04172"/>
<dbReference type="InterPro" id="IPR043129">
    <property type="entry name" value="ATPase_NBD"/>
</dbReference>
<comment type="similarity">
    <text evidence="1 8 9">Belongs to the heat shock protein 70 family.</text>
</comment>
<dbReference type="InterPro" id="IPR029047">
    <property type="entry name" value="HSP70_peptide-bd_sf"/>
</dbReference>
<dbReference type="SUPFAM" id="SSF100934">
    <property type="entry name" value="Heat shock protein 70kD (HSP70), C-terminal subdomain"/>
    <property type="match status" value="1"/>
</dbReference>
<keyword evidence="6 8" id="KW-0346">Stress response</keyword>
<feature type="compositionally biased region" description="Low complexity" evidence="11">
    <location>
        <begin position="611"/>
        <end position="629"/>
    </location>
</feature>
<comment type="function">
    <text evidence="8">Acts as a chaperone.</text>
</comment>
<feature type="region of interest" description="Disordered" evidence="11">
    <location>
        <begin position="601"/>
        <end position="644"/>
    </location>
</feature>
<evidence type="ECO:0000313" key="13">
    <source>
        <dbReference type="Proteomes" id="UP000186309"/>
    </source>
</evidence>
<dbReference type="RefSeq" id="WP_076348854.1">
    <property type="nucleotide sequence ID" value="NZ_CP019082.1"/>
</dbReference>
<dbReference type="PANTHER" id="PTHR19375">
    <property type="entry name" value="HEAT SHOCK PROTEIN 70KDA"/>
    <property type="match status" value="1"/>
</dbReference>
<dbReference type="SUPFAM" id="SSF100920">
    <property type="entry name" value="Heat shock protein 70kD (HSP70), peptide-binding domain"/>
    <property type="match status" value="1"/>
</dbReference>
<dbReference type="Proteomes" id="UP000186309">
    <property type="component" value="Chromosome"/>
</dbReference>
<dbReference type="CDD" id="cd10234">
    <property type="entry name" value="ASKHA_NBD_HSP70_DnaK-like"/>
    <property type="match status" value="1"/>
</dbReference>
<dbReference type="NCBIfam" id="NF001413">
    <property type="entry name" value="PRK00290.1"/>
    <property type="match status" value="1"/>
</dbReference>
<evidence type="ECO:0000313" key="12">
    <source>
        <dbReference type="EMBL" id="APW62622.1"/>
    </source>
</evidence>
<keyword evidence="3 8" id="KW-0597">Phosphoprotein</keyword>
<gene>
    <name evidence="12" type="primary">dnaK_3</name>
    <name evidence="8" type="synonym">dnaK</name>
    <name evidence="12" type="ORF">BSF38_04172</name>
</gene>
<keyword evidence="7 8" id="KW-0143">Chaperone</keyword>
<feature type="compositionally biased region" description="Acidic residues" evidence="11">
    <location>
        <begin position="635"/>
        <end position="644"/>
    </location>
</feature>
<dbReference type="PROSITE" id="PS00329">
    <property type="entry name" value="HSP70_2"/>
    <property type="match status" value="1"/>
</dbReference>
<dbReference type="OrthoDB" id="9766019at2"/>
<feature type="coiled-coil region" evidence="10">
    <location>
        <begin position="505"/>
        <end position="552"/>
    </location>
</feature>
<evidence type="ECO:0000256" key="8">
    <source>
        <dbReference type="HAMAP-Rule" id="MF_00332"/>
    </source>
</evidence>
<dbReference type="GO" id="GO:0140662">
    <property type="term" value="F:ATP-dependent protein folding chaperone"/>
    <property type="evidence" value="ECO:0007669"/>
    <property type="project" value="InterPro"/>
</dbReference>
<name>A0A1U7CUL7_9BACT</name>
<evidence type="ECO:0000256" key="6">
    <source>
        <dbReference type="ARBA" id="ARBA00023016"/>
    </source>
</evidence>
<dbReference type="KEGG" id="pbor:BSF38_04172"/>
<dbReference type="InterPro" id="IPR012725">
    <property type="entry name" value="Chaperone_DnaK"/>
</dbReference>
<reference evidence="13" key="1">
    <citation type="submission" date="2016-12" db="EMBL/GenBank/DDBJ databases">
        <title>Comparative genomics of four Isosphaeraceae planctomycetes: a common pool of plasmids and glycoside hydrolase genes.</title>
        <authorList>
            <person name="Ivanova A."/>
        </authorList>
    </citation>
    <scope>NUCLEOTIDE SEQUENCE [LARGE SCALE GENOMIC DNA]</scope>
    <source>
        <strain evidence="13">PX4</strain>
    </source>
</reference>
<dbReference type="PROSITE" id="PS00297">
    <property type="entry name" value="HSP70_1"/>
    <property type="match status" value="1"/>
</dbReference>
<protein>
    <recommendedName>
        <fullName evidence="2 8">Chaperone protein DnaK</fullName>
    </recommendedName>
    <alternativeName>
        <fullName evidence="8">HSP70</fullName>
    </alternativeName>
    <alternativeName>
        <fullName evidence="8">Heat shock 70 kDa protein</fullName>
    </alternativeName>
    <alternativeName>
        <fullName evidence="8">Heat shock protein 70</fullName>
    </alternativeName>
</protein>
<dbReference type="FunFam" id="3.90.640.10:FF:000003">
    <property type="entry name" value="Molecular chaperone DnaK"/>
    <property type="match status" value="1"/>
</dbReference>
<dbReference type="HAMAP" id="MF_00332">
    <property type="entry name" value="DnaK"/>
    <property type="match status" value="1"/>
</dbReference>
<evidence type="ECO:0000256" key="4">
    <source>
        <dbReference type="ARBA" id="ARBA00022741"/>
    </source>
</evidence>
<dbReference type="GO" id="GO:0051082">
    <property type="term" value="F:unfolded protein binding"/>
    <property type="evidence" value="ECO:0007669"/>
    <property type="project" value="InterPro"/>
</dbReference>
<keyword evidence="5 8" id="KW-0067">ATP-binding</keyword>
<dbReference type="Pfam" id="PF00012">
    <property type="entry name" value="HSP70"/>
    <property type="match status" value="1"/>
</dbReference>
<evidence type="ECO:0000256" key="2">
    <source>
        <dbReference type="ARBA" id="ARBA00014415"/>
    </source>
</evidence>